<dbReference type="AlphaFoldDB" id="A0A9Q5GT10"/>
<proteinExistence type="predicted"/>
<keyword evidence="2" id="KW-1185">Reference proteome</keyword>
<dbReference type="Proteomes" id="UP000281028">
    <property type="component" value="Unassembled WGS sequence"/>
</dbReference>
<dbReference type="EMBL" id="RIAR02000001">
    <property type="protein sequence ID" value="NSL87289.1"/>
    <property type="molecule type" value="Genomic_DNA"/>
</dbReference>
<dbReference type="OrthoDB" id="486596at2"/>
<accession>A0A9Q5GT10</accession>
<name>A0A9Q5GT10_9BACT</name>
<evidence type="ECO:0000313" key="1">
    <source>
        <dbReference type="EMBL" id="NSL87289.1"/>
    </source>
</evidence>
<sequence>MIPSQILTSVVSQLPCHETLLTPFTRLLPFIPASAMAYAGFEAACETDFGNYDFAFNISREGVEHMSRDQQLPWIRLKTFLRLWQSSPYFHSSENGAVWLEFDTADKNFNPLHDPNVFFGFPISADQGFSDFCWLTSSLLPVLTGGPVSPQLMQQLAVCFEQCPPHTRRIQAGLMIARPVTALRLCFFQIQAADVLPLLGKINWPGDVGQVALLLEKYACYTDSLCIHLDIGETIYPTLGIELLFDQANPWHWQPAFEPRWQHIFTQLKADNYITQENYHFLMAWPRQTTHQSSIVEKLLASLDTSLPSPATTDYTLTQGIQHIKFKLSPRKISVKSYFGCCSYYVEND</sequence>
<protein>
    <submittedName>
        <fullName evidence="1">Uncharacterized protein</fullName>
    </submittedName>
</protein>
<reference evidence="1" key="1">
    <citation type="submission" date="2020-05" db="EMBL/GenBank/DDBJ databases">
        <title>Chitinophaga laudate sp. nov., isolated from a tropical peat swamp.</title>
        <authorList>
            <person name="Goh C.B.S."/>
            <person name="Lee M.S."/>
            <person name="Parimannan S."/>
            <person name="Pasbakhsh P."/>
            <person name="Yule C.M."/>
            <person name="Rajandas H."/>
            <person name="Loke S."/>
            <person name="Croft L."/>
            <person name="Tan J.B.L."/>
        </authorList>
    </citation>
    <scope>NUCLEOTIDE SEQUENCE</scope>
    <source>
        <strain evidence="1">Mgbs1</strain>
    </source>
</reference>
<comment type="caution">
    <text evidence="1">The sequence shown here is derived from an EMBL/GenBank/DDBJ whole genome shotgun (WGS) entry which is preliminary data.</text>
</comment>
<evidence type="ECO:0000313" key="2">
    <source>
        <dbReference type="Proteomes" id="UP000281028"/>
    </source>
</evidence>
<organism evidence="1 2">
    <name type="scientific">Chitinophaga solisilvae</name>
    <dbReference type="NCBI Taxonomy" id="1233460"/>
    <lineage>
        <taxon>Bacteria</taxon>
        <taxon>Pseudomonadati</taxon>
        <taxon>Bacteroidota</taxon>
        <taxon>Chitinophagia</taxon>
        <taxon>Chitinophagales</taxon>
        <taxon>Chitinophagaceae</taxon>
        <taxon>Chitinophaga</taxon>
    </lineage>
</organism>
<gene>
    <name evidence="1" type="ORF">ECE50_010640</name>
</gene>